<dbReference type="InterPro" id="IPR001579">
    <property type="entry name" value="Glyco_hydro_18_chit_AS"/>
</dbReference>
<keyword evidence="12" id="KW-1185">Reference proteome</keyword>
<feature type="region of interest" description="Disordered" evidence="8">
    <location>
        <begin position="778"/>
        <end position="915"/>
    </location>
</feature>
<name>A0A8W8M8F7_MAGGI</name>
<dbReference type="PROSITE" id="PS01095">
    <property type="entry name" value="GH18_1"/>
    <property type="match status" value="1"/>
</dbReference>
<dbReference type="PANTHER" id="PTHR11177:SF317">
    <property type="entry name" value="CHITINASE 12-RELATED"/>
    <property type="match status" value="1"/>
</dbReference>
<evidence type="ECO:0000313" key="12">
    <source>
        <dbReference type="Proteomes" id="UP000005408"/>
    </source>
</evidence>
<dbReference type="GO" id="GO:0005576">
    <property type="term" value="C:extracellular region"/>
    <property type="evidence" value="ECO:0007669"/>
    <property type="project" value="InterPro"/>
</dbReference>
<accession>A0A8W8M8F7</accession>
<dbReference type="Proteomes" id="UP000005408">
    <property type="component" value="Unassembled WGS sequence"/>
</dbReference>
<dbReference type="GO" id="GO:0005975">
    <property type="term" value="P:carbohydrate metabolic process"/>
    <property type="evidence" value="ECO:0007669"/>
    <property type="project" value="InterPro"/>
</dbReference>
<dbReference type="GO" id="GO:0004568">
    <property type="term" value="F:chitinase activity"/>
    <property type="evidence" value="ECO:0007669"/>
    <property type="project" value="TreeGrafter"/>
</dbReference>
<dbReference type="GO" id="GO:0008061">
    <property type="term" value="F:chitin binding"/>
    <property type="evidence" value="ECO:0007669"/>
    <property type="project" value="UniProtKB-KW"/>
</dbReference>
<dbReference type="GO" id="GO:0006032">
    <property type="term" value="P:chitin catabolic process"/>
    <property type="evidence" value="ECO:0007669"/>
    <property type="project" value="TreeGrafter"/>
</dbReference>
<reference evidence="11" key="1">
    <citation type="submission" date="2022-08" db="UniProtKB">
        <authorList>
            <consortium name="EnsemblMetazoa"/>
        </authorList>
    </citation>
    <scope>IDENTIFICATION</scope>
    <source>
        <strain evidence="11">05x7-T-G4-1.051#20</strain>
    </source>
</reference>
<dbReference type="PROSITE" id="PS50940">
    <property type="entry name" value="CHIT_BIND_II"/>
    <property type="match status" value="4"/>
</dbReference>
<evidence type="ECO:0000256" key="2">
    <source>
        <dbReference type="ARBA" id="ARBA00022669"/>
    </source>
</evidence>
<keyword evidence="2" id="KW-0147">Chitin-binding</keyword>
<dbReference type="SMART" id="SM00494">
    <property type="entry name" value="ChtBD2"/>
    <property type="match status" value="4"/>
</dbReference>
<feature type="domain" description="GH18" evidence="10">
    <location>
        <begin position="1"/>
        <end position="306"/>
    </location>
</feature>
<dbReference type="InterPro" id="IPR036508">
    <property type="entry name" value="Chitin-bd_dom_sf"/>
</dbReference>
<feature type="compositionally biased region" description="Polar residues" evidence="8">
    <location>
        <begin position="887"/>
        <end position="903"/>
    </location>
</feature>
<dbReference type="InterPro" id="IPR002557">
    <property type="entry name" value="Chitin-bd_dom"/>
</dbReference>
<keyword evidence="4 7" id="KW-0378">Hydrolase</keyword>
<evidence type="ECO:0008006" key="13">
    <source>
        <dbReference type="Google" id="ProtNLM"/>
    </source>
</evidence>
<dbReference type="SUPFAM" id="SSF57625">
    <property type="entry name" value="Invertebrate chitin-binding proteins"/>
    <property type="match status" value="4"/>
</dbReference>
<feature type="compositionally biased region" description="Low complexity" evidence="8">
    <location>
        <begin position="784"/>
        <end position="799"/>
    </location>
</feature>
<feature type="compositionally biased region" description="Low complexity" evidence="8">
    <location>
        <begin position="842"/>
        <end position="882"/>
    </location>
</feature>
<keyword evidence="5" id="KW-1015">Disulfide bond</keyword>
<dbReference type="SUPFAM" id="SSF54556">
    <property type="entry name" value="Chitinase insertion domain"/>
    <property type="match status" value="1"/>
</dbReference>
<dbReference type="InterPro" id="IPR029070">
    <property type="entry name" value="Chitinase_insertion_sf"/>
</dbReference>
<dbReference type="PROSITE" id="PS51910">
    <property type="entry name" value="GH18_2"/>
    <property type="match status" value="1"/>
</dbReference>
<feature type="domain" description="Chitin-binding type-2" evidence="9">
    <location>
        <begin position="567"/>
        <end position="624"/>
    </location>
</feature>
<dbReference type="Pfam" id="PF01607">
    <property type="entry name" value="CBM_14"/>
    <property type="match status" value="4"/>
</dbReference>
<evidence type="ECO:0000256" key="8">
    <source>
        <dbReference type="SAM" id="MobiDB-lite"/>
    </source>
</evidence>
<feature type="compositionally biased region" description="Low complexity" evidence="8">
    <location>
        <begin position="310"/>
        <end position="332"/>
    </location>
</feature>
<dbReference type="Gene3D" id="3.10.50.10">
    <property type="match status" value="1"/>
</dbReference>
<evidence type="ECO:0000313" key="11">
    <source>
        <dbReference type="EnsemblMetazoa" id="G3153.1:cds"/>
    </source>
</evidence>
<organism evidence="11 12">
    <name type="scientific">Magallana gigas</name>
    <name type="common">Pacific oyster</name>
    <name type="synonym">Crassostrea gigas</name>
    <dbReference type="NCBI Taxonomy" id="29159"/>
    <lineage>
        <taxon>Eukaryota</taxon>
        <taxon>Metazoa</taxon>
        <taxon>Spiralia</taxon>
        <taxon>Lophotrochozoa</taxon>
        <taxon>Mollusca</taxon>
        <taxon>Bivalvia</taxon>
        <taxon>Autobranchia</taxon>
        <taxon>Pteriomorphia</taxon>
        <taxon>Ostreida</taxon>
        <taxon>Ostreoidea</taxon>
        <taxon>Ostreidae</taxon>
        <taxon>Magallana</taxon>
    </lineage>
</organism>
<evidence type="ECO:0000256" key="7">
    <source>
        <dbReference type="RuleBase" id="RU000489"/>
    </source>
</evidence>
<dbReference type="InterPro" id="IPR050314">
    <property type="entry name" value="Glycosyl_Hydrlase_18"/>
</dbReference>
<dbReference type="AlphaFoldDB" id="A0A8W8M8F7"/>
<evidence type="ECO:0000259" key="9">
    <source>
        <dbReference type="PROSITE" id="PS50940"/>
    </source>
</evidence>
<dbReference type="SMART" id="SM00636">
    <property type="entry name" value="Glyco_18"/>
    <property type="match status" value="1"/>
</dbReference>
<feature type="region of interest" description="Disordered" evidence="8">
    <location>
        <begin position="310"/>
        <end position="337"/>
    </location>
</feature>
<sequence length="972" mass="105233">MLNPNLKILLAIGGWTHGTAPFTAVVVDPNNIAAFAANTLEYLKTYKFDGLDLDWEYPGGNGSPPEDKQRFTSLVQKLRQVFNDEGAVNNRPPMLLTAAVAAGKSTIDNAYEVDLISKDLDFINLMSYDLHGSWEATTGHHSALYGRSGEVGTAASMNVDYSVNYWISLGAPPHKLVLGLGLYGRSFTLFSSSNTLVGAPAAGAGIAGPYTGEAGLLAFYEVCYNLKFNGWTREWHSEHQVPYAYSGNQWIGYDDAESFNVKIDYIIAKGLGGGMVWSLDQDDFSNSCGDGSYPLMNVLRTRLSTIPPTSIQSITTQPTSTTVPHSTTTRQSDVSHTSILPSTNNQLITTQTTKHITASNILTSSRTMSCGAPQPCVDGQLYGDSCDPKIYYQCASGVAYQFQCAAGTVWDERIKNCNWDYLVLTSPTPCGCGPPPVCTDGQFYADKCDMKVYYQCAHGIPYPYECNTGTVWDTVINNCNWDYAVPNRAPPTGSDCTSLGPITTGTTLKNTEQTTLAPAKLTTNINLSTVGPPLTPFPTTLDQTTQFQSTLLPKTDLVTSSVSCGAPQSCVDGQLYGDSCDPKIYYQCASGGAFQFQCAAGTVWDERIKNCNWDYLVLTSPTPCGCGPPSTCTDGQFYADKCDMKVYYQCAHGIPYPYECHTGTVWDTVISSCNWDYAVPNRAPPTGSGCTSQGPITTGTTPQNTEHMTSVAAKMTSVGGSLTPFSTTVDQTNSYFLSTLFPKTDLFTTTGKTLSFVETSLPNLITTYSSKLIPSIGSLKTDQHTTPTSLTTTTQQQVTALPHTATSDSTRSQAQQHVTPQSTNTTTNGLSSQTLQQLATRTSIPSTDSTQSQIQQQTTTKSRIAVTDSTQAQSSQQTQTLSPIAASDSTRQQTTQFHSTYSNTKDTTSTSHITHTDNNRISNYYLWSSENLPISSMGFRKHDCIGTYSYRSNGSSGSTSLVFDVFGMRISF</sequence>
<dbReference type="InterPro" id="IPR001223">
    <property type="entry name" value="Glyco_hydro18_cat"/>
</dbReference>
<feature type="domain" description="Chitin-binding type-2" evidence="9">
    <location>
        <begin position="435"/>
        <end position="498"/>
    </location>
</feature>
<dbReference type="FunFam" id="3.10.50.10:FF:000004">
    <property type="entry name" value="Chitinase 5"/>
    <property type="match status" value="1"/>
</dbReference>
<feature type="domain" description="Chitin-binding type-2" evidence="9">
    <location>
        <begin position="629"/>
        <end position="692"/>
    </location>
</feature>
<dbReference type="PANTHER" id="PTHR11177">
    <property type="entry name" value="CHITINASE"/>
    <property type="match status" value="1"/>
</dbReference>
<evidence type="ECO:0000256" key="3">
    <source>
        <dbReference type="ARBA" id="ARBA00022729"/>
    </source>
</evidence>
<evidence type="ECO:0000256" key="4">
    <source>
        <dbReference type="ARBA" id="ARBA00022801"/>
    </source>
</evidence>
<evidence type="ECO:0000259" key="10">
    <source>
        <dbReference type="PROSITE" id="PS51910"/>
    </source>
</evidence>
<dbReference type="Gene3D" id="3.20.20.80">
    <property type="entry name" value="Glycosidases"/>
    <property type="match status" value="2"/>
</dbReference>
<dbReference type="InterPro" id="IPR011583">
    <property type="entry name" value="Chitinase_II/V-like_cat"/>
</dbReference>
<keyword evidence="3" id="KW-0732">Signal</keyword>
<evidence type="ECO:0000256" key="6">
    <source>
        <dbReference type="ARBA" id="ARBA00023295"/>
    </source>
</evidence>
<keyword evidence="6 7" id="KW-0326">Glycosidase</keyword>
<feature type="compositionally biased region" description="Polar residues" evidence="8">
    <location>
        <begin position="804"/>
        <end position="841"/>
    </location>
</feature>
<proteinExistence type="inferred from homology"/>
<feature type="domain" description="Chitin-binding type-2" evidence="9">
    <location>
        <begin position="373"/>
        <end position="430"/>
    </location>
</feature>
<comment type="similarity">
    <text evidence="1">Belongs to the glycosyl hydrolase 18 family. Chitinase class II subfamily.</text>
</comment>
<dbReference type="SUPFAM" id="SSF51445">
    <property type="entry name" value="(Trans)glycosidases"/>
    <property type="match status" value="1"/>
</dbReference>
<dbReference type="Gene3D" id="2.170.140.10">
    <property type="entry name" value="Chitin binding domain"/>
    <property type="match status" value="3"/>
</dbReference>
<feature type="compositionally biased region" description="Low complexity" evidence="8">
    <location>
        <begin position="904"/>
        <end position="913"/>
    </location>
</feature>
<dbReference type="EnsemblMetazoa" id="G3153.1">
    <property type="protein sequence ID" value="G3153.1:cds"/>
    <property type="gene ID" value="G3153"/>
</dbReference>
<evidence type="ECO:0000256" key="5">
    <source>
        <dbReference type="ARBA" id="ARBA00023157"/>
    </source>
</evidence>
<dbReference type="Pfam" id="PF00704">
    <property type="entry name" value="Glyco_hydro_18"/>
    <property type="match status" value="1"/>
</dbReference>
<dbReference type="InterPro" id="IPR017853">
    <property type="entry name" value="GH"/>
</dbReference>
<evidence type="ECO:0000256" key="1">
    <source>
        <dbReference type="ARBA" id="ARBA00009121"/>
    </source>
</evidence>
<protein>
    <recommendedName>
        <fullName evidence="13">Chitinase</fullName>
    </recommendedName>
</protein>